<evidence type="ECO:0000313" key="3">
    <source>
        <dbReference type="Proteomes" id="UP000471190"/>
    </source>
</evidence>
<dbReference type="Pfam" id="PF13344">
    <property type="entry name" value="Hydrolase_6"/>
    <property type="match status" value="1"/>
</dbReference>
<protein>
    <submittedName>
        <fullName evidence="1">HAD superfamily hydrolase (TIGR01459 family)</fullName>
    </submittedName>
    <submittedName>
        <fullName evidence="2">TIGR01459 family HAD-type hydrolase</fullName>
    </submittedName>
</protein>
<dbReference type="SUPFAM" id="SSF56784">
    <property type="entry name" value="HAD-like"/>
    <property type="match status" value="1"/>
</dbReference>
<dbReference type="GO" id="GO:0016791">
    <property type="term" value="F:phosphatase activity"/>
    <property type="evidence" value="ECO:0007669"/>
    <property type="project" value="TreeGrafter"/>
</dbReference>
<name>A0A6P1C7P1_RHITR</name>
<dbReference type="PANTHER" id="PTHR19288:SF90">
    <property type="entry name" value="OS08G0542600 PROTEIN"/>
    <property type="match status" value="1"/>
</dbReference>
<proteinExistence type="predicted"/>
<dbReference type="Proteomes" id="UP000526625">
    <property type="component" value="Unassembled WGS sequence"/>
</dbReference>
<dbReference type="AlphaFoldDB" id="A0A6P1C7P1"/>
<dbReference type="GO" id="GO:0005737">
    <property type="term" value="C:cytoplasm"/>
    <property type="evidence" value="ECO:0007669"/>
    <property type="project" value="TreeGrafter"/>
</dbReference>
<dbReference type="InterPro" id="IPR036412">
    <property type="entry name" value="HAD-like_sf"/>
</dbReference>
<dbReference type="InterPro" id="IPR006356">
    <property type="entry name" value="HAD-SF_hydro_IIA_hyp3"/>
</dbReference>
<organism evidence="2 3">
    <name type="scientific">Rhizobium tropici</name>
    <dbReference type="NCBI Taxonomy" id="398"/>
    <lineage>
        <taxon>Bacteria</taxon>
        <taxon>Pseudomonadati</taxon>
        <taxon>Pseudomonadota</taxon>
        <taxon>Alphaproteobacteria</taxon>
        <taxon>Hyphomicrobiales</taxon>
        <taxon>Rhizobiaceae</taxon>
        <taxon>Rhizobium/Agrobacterium group</taxon>
        <taxon>Rhizobium</taxon>
    </lineage>
</organism>
<sequence>MTIAPYTTLAALIDNYDYFLIDQFGVLRDDEGAYDGATAALRVLKEHGKHVIVLSNSGRSGEYNTERFVRLGFERSLFEHFVTSGDVAFEILSASPEIGQGMKAFTISGGGDHDLADRLGLTNVSRSNEADLIIISGSETEKIELDDYRRQLAPAATRRTPCFCTNPDIHKLAGGRTVPGAGAIARIYEELGGKVHWIGKPYREIYMLAISRWTNAEAGRIVCIGDSIEHDIKGAGDMGLASVLVRTGILAAASQQELAELTRRHHAVPSYLMPCFSVDAV</sequence>
<dbReference type="PANTHER" id="PTHR19288">
    <property type="entry name" value="4-NITROPHENYLPHOSPHATASE-RELATED"/>
    <property type="match status" value="1"/>
</dbReference>
<dbReference type="Pfam" id="PF13242">
    <property type="entry name" value="Hydrolase_like"/>
    <property type="match status" value="1"/>
</dbReference>
<dbReference type="EMBL" id="JACHBF010000010">
    <property type="protein sequence ID" value="MBB6493369.1"/>
    <property type="molecule type" value="Genomic_DNA"/>
</dbReference>
<evidence type="ECO:0000313" key="4">
    <source>
        <dbReference type="Proteomes" id="UP000526625"/>
    </source>
</evidence>
<dbReference type="Proteomes" id="UP000471190">
    <property type="component" value="Unassembled WGS sequence"/>
</dbReference>
<dbReference type="NCBIfam" id="TIGR01459">
    <property type="entry name" value="HAD-SF-IIA-hyp4"/>
    <property type="match status" value="1"/>
</dbReference>
<comment type="caution">
    <text evidence="2">The sequence shown here is derived from an EMBL/GenBank/DDBJ whole genome shotgun (WGS) entry which is preliminary data.</text>
</comment>
<keyword evidence="2" id="KW-0378">Hydrolase</keyword>
<reference evidence="2 3" key="1">
    <citation type="submission" date="2020-02" db="EMBL/GenBank/DDBJ databases">
        <title>Draft genome sequence of Rhizobium tropici.</title>
        <authorList>
            <person name="Khayi S."/>
            <person name="Jemo M."/>
        </authorList>
    </citation>
    <scope>NUCLEOTIDE SEQUENCE [LARGE SCALE GENOMIC DNA]</scope>
    <source>
        <strain evidence="2 3">A12</strain>
    </source>
</reference>
<gene>
    <name evidence="1" type="ORF">GGD45_003795</name>
    <name evidence="2" type="ORF">GXW80_11270</name>
</gene>
<keyword evidence="4" id="KW-1185">Reference proteome</keyword>
<dbReference type="Gene3D" id="3.40.50.1000">
    <property type="entry name" value="HAD superfamily/HAD-like"/>
    <property type="match status" value="2"/>
</dbReference>
<dbReference type="EMBL" id="JAADZA010000009">
    <property type="protein sequence ID" value="NEV11573.1"/>
    <property type="molecule type" value="Genomic_DNA"/>
</dbReference>
<dbReference type="RefSeq" id="WP_015343227.1">
    <property type="nucleotide sequence ID" value="NZ_JAADZA010000009.1"/>
</dbReference>
<evidence type="ECO:0000313" key="1">
    <source>
        <dbReference type="EMBL" id="MBB6493369.1"/>
    </source>
</evidence>
<reference evidence="1 4" key="2">
    <citation type="submission" date="2020-08" db="EMBL/GenBank/DDBJ databases">
        <title>Genomic Encyclopedia of Type Strains, Phase IV (KMG-V): Genome sequencing to study the core and pangenomes of soil and plant-associated prokaryotes.</title>
        <authorList>
            <person name="Whitman W."/>
        </authorList>
    </citation>
    <scope>NUCLEOTIDE SEQUENCE [LARGE SCALE GENOMIC DNA]</scope>
    <source>
        <strain evidence="1 4">SEMIA 4059</strain>
    </source>
</reference>
<dbReference type="InterPro" id="IPR023214">
    <property type="entry name" value="HAD_sf"/>
</dbReference>
<evidence type="ECO:0000313" key="2">
    <source>
        <dbReference type="EMBL" id="NEV11573.1"/>
    </source>
</evidence>
<dbReference type="InterPro" id="IPR006357">
    <property type="entry name" value="HAD-SF_hydro_IIA"/>
</dbReference>
<accession>A0A6P1C7P1</accession>
<dbReference type="NCBIfam" id="TIGR01460">
    <property type="entry name" value="HAD-SF-IIA"/>
    <property type="match status" value="1"/>
</dbReference>